<organism evidence="2">
    <name type="scientific">Fagus sylvatica</name>
    <name type="common">Beechnut</name>
    <dbReference type="NCBI Taxonomy" id="28930"/>
    <lineage>
        <taxon>Eukaryota</taxon>
        <taxon>Viridiplantae</taxon>
        <taxon>Streptophyta</taxon>
        <taxon>Embryophyta</taxon>
        <taxon>Tracheophyta</taxon>
        <taxon>Spermatophyta</taxon>
        <taxon>Magnoliopsida</taxon>
        <taxon>eudicotyledons</taxon>
        <taxon>Gunneridae</taxon>
        <taxon>Pentapetalae</taxon>
        <taxon>rosids</taxon>
        <taxon>fabids</taxon>
        <taxon>Fagales</taxon>
        <taxon>Fagaceae</taxon>
        <taxon>Fagus</taxon>
    </lineage>
</organism>
<evidence type="ECO:0000313" key="2">
    <source>
        <dbReference type="EMBL" id="SPC73602.1"/>
    </source>
</evidence>
<evidence type="ECO:0000256" key="1">
    <source>
        <dbReference type="SAM" id="MobiDB-lite"/>
    </source>
</evidence>
<proteinExistence type="predicted"/>
<dbReference type="AlphaFoldDB" id="A0A2N9EFP9"/>
<name>A0A2N9EFP9_FAGSY</name>
<accession>A0A2N9EFP9</accession>
<feature type="region of interest" description="Disordered" evidence="1">
    <location>
        <begin position="1"/>
        <end position="29"/>
    </location>
</feature>
<sequence length="103" mass="11321">MDELTSNTTSNTQQNSNANNNNNTNNAFLETSKAERAMWLMKCPPLVSRSLQSPPPPDAPSSADSSRYVAKVVLSIDPLRSNDDNASTQGFVLYLCACIRLWI</sequence>
<reference evidence="2" key="1">
    <citation type="submission" date="2018-02" db="EMBL/GenBank/DDBJ databases">
        <authorList>
            <person name="Cohen D.B."/>
            <person name="Kent A.D."/>
        </authorList>
    </citation>
    <scope>NUCLEOTIDE SEQUENCE</scope>
</reference>
<dbReference type="EMBL" id="OIVN01000066">
    <property type="protein sequence ID" value="SPC73602.1"/>
    <property type="molecule type" value="Genomic_DNA"/>
</dbReference>
<protein>
    <submittedName>
        <fullName evidence="2">Uncharacterized protein</fullName>
    </submittedName>
</protein>
<feature type="compositionally biased region" description="Low complexity" evidence="1">
    <location>
        <begin position="1"/>
        <end position="27"/>
    </location>
</feature>
<gene>
    <name evidence="2" type="ORF">FSB_LOCUS1484</name>
</gene>